<dbReference type="RefSeq" id="WP_056995365.1">
    <property type="nucleotide sequence ID" value="NZ_AZGC01000014.1"/>
</dbReference>
<evidence type="ECO:0000313" key="2">
    <source>
        <dbReference type="EMBL" id="KRL95997.1"/>
    </source>
</evidence>
<dbReference type="InterPro" id="IPR012340">
    <property type="entry name" value="NA-bd_OB-fold"/>
</dbReference>
<dbReference type="GO" id="GO:0003676">
    <property type="term" value="F:nucleic acid binding"/>
    <property type="evidence" value="ECO:0007669"/>
    <property type="project" value="InterPro"/>
</dbReference>
<dbReference type="InterPro" id="IPR002059">
    <property type="entry name" value="CSP_DNA-bd"/>
</dbReference>
<dbReference type="Proteomes" id="UP000051084">
    <property type="component" value="Unassembled WGS sequence"/>
</dbReference>
<dbReference type="Gene3D" id="2.40.50.140">
    <property type="entry name" value="Nucleic acid-binding proteins"/>
    <property type="match status" value="1"/>
</dbReference>
<feature type="domain" description="CSD" evidence="1">
    <location>
        <begin position="1"/>
        <end position="65"/>
    </location>
</feature>
<protein>
    <recommendedName>
        <fullName evidence="1">CSD domain-containing protein</fullName>
    </recommendedName>
</protein>
<dbReference type="AlphaFoldDB" id="A0A0R1US18"/>
<dbReference type="EMBL" id="AZGC01000014">
    <property type="protein sequence ID" value="KRL95997.1"/>
    <property type="molecule type" value="Genomic_DNA"/>
</dbReference>
<reference evidence="2 3" key="1">
    <citation type="journal article" date="2015" name="Genome Announc.">
        <title>Expanding the biotechnology potential of lactobacilli through comparative genomics of 213 strains and associated genera.</title>
        <authorList>
            <person name="Sun Z."/>
            <person name="Harris H.M."/>
            <person name="McCann A."/>
            <person name="Guo C."/>
            <person name="Argimon S."/>
            <person name="Zhang W."/>
            <person name="Yang X."/>
            <person name="Jeffery I.B."/>
            <person name="Cooney J.C."/>
            <person name="Kagawa T.F."/>
            <person name="Liu W."/>
            <person name="Song Y."/>
            <person name="Salvetti E."/>
            <person name="Wrobel A."/>
            <person name="Rasinkangas P."/>
            <person name="Parkhill J."/>
            <person name="Rea M.C."/>
            <person name="O'Sullivan O."/>
            <person name="Ritari J."/>
            <person name="Douillard F.P."/>
            <person name="Paul Ross R."/>
            <person name="Yang R."/>
            <person name="Briner A.E."/>
            <person name="Felis G.E."/>
            <person name="de Vos W.M."/>
            <person name="Barrangou R."/>
            <person name="Klaenhammer T.R."/>
            <person name="Caufield P.W."/>
            <person name="Cui Y."/>
            <person name="Zhang H."/>
            <person name="O'Toole P.W."/>
        </authorList>
    </citation>
    <scope>NUCLEOTIDE SEQUENCE [LARGE SCALE GENOMIC DNA]</scope>
    <source>
        <strain evidence="2 3">DSM 18793</strain>
    </source>
</reference>
<dbReference type="STRING" id="417373.GCA_001570685_01069"/>
<organism evidence="2 3">
    <name type="scientific">Limosilactobacillus equigenerosi DSM 18793 = JCM 14505</name>
    <dbReference type="NCBI Taxonomy" id="1423742"/>
    <lineage>
        <taxon>Bacteria</taxon>
        <taxon>Bacillati</taxon>
        <taxon>Bacillota</taxon>
        <taxon>Bacilli</taxon>
        <taxon>Lactobacillales</taxon>
        <taxon>Lactobacillaceae</taxon>
        <taxon>Limosilactobacillus</taxon>
    </lineage>
</organism>
<dbReference type="Pfam" id="PF00313">
    <property type="entry name" value="CSD"/>
    <property type="match status" value="1"/>
</dbReference>
<dbReference type="PIRSF" id="PIRSF002599">
    <property type="entry name" value="Cold_shock_A"/>
    <property type="match status" value="1"/>
</dbReference>
<evidence type="ECO:0000259" key="1">
    <source>
        <dbReference type="PROSITE" id="PS51857"/>
    </source>
</evidence>
<dbReference type="PATRIC" id="fig|1423742.4.peg.724"/>
<gene>
    <name evidence="2" type="ORF">FC21_GL000694</name>
</gene>
<dbReference type="PROSITE" id="PS51857">
    <property type="entry name" value="CSD_2"/>
    <property type="match status" value="1"/>
</dbReference>
<sequence>MITGTVTKFDAAKGNGMIQTPADGEIFFRQRSIENRRNRDVQVGQLMGFVIVEAQYGPQAAHLKMID</sequence>
<keyword evidence="3" id="KW-1185">Reference proteome</keyword>
<dbReference type="SUPFAM" id="SSF50249">
    <property type="entry name" value="Nucleic acid-binding proteins"/>
    <property type="match status" value="1"/>
</dbReference>
<dbReference type="OrthoDB" id="9805039at2"/>
<accession>A0A0R1US18</accession>
<proteinExistence type="predicted"/>
<name>A0A0R1US18_9LACO</name>
<dbReference type="InterPro" id="IPR012156">
    <property type="entry name" value="Cold_shock_CspA"/>
</dbReference>
<comment type="caution">
    <text evidence="2">The sequence shown here is derived from an EMBL/GenBank/DDBJ whole genome shotgun (WGS) entry which is preliminary data.</text>
</comment>
<evidence type="ECO:0000313" key="3">
    <source>
        <dbReference type="Proteomes" id="UP000051084"/>
    </source>
</evidence>